<reference evidence="1" key="2">
    <citation type="journal article" date="2015" name="Fish Shellfish Immunol.">
        <title>Early steps in the European eel (Anguilla anguilla)-Vibrio vulnificus interaction in the gills: Role of the RtxA13 toxin.</title>
        <authorList>
            <person name="Callol A."/>
            <person name="Pajuelo D."/>
            <person name="Ebbesson L."/>
            <person name="Teles M."/>
            <person name="MacKenzie S."/>
            <person name="Amaro C."/>
        </authorList>
    </citation>
    <scope>NUCLEOTIDE SEQUENCE</scope>
</reference>
<sequence length="37" mass="4228">MMLLRQDEMGLFSFTCFIDLQCGKSTVPHQLQILGEP</sequence>
<organism evidence="1">
    <name type="scientific">Anguilla anguilla</name>
    <name type="common">European freshwater eel</name>
    <name type="synonym">Muraena anguilla</name>
    <dbReference type="NCBI Taxonomy" id="7936"/>
    <lineage>
        <taxon>Eukaryota</taxon>
        <taxon>Metazoa</taxon>
        <taxon>Chordata</taxon>
        <taxon>Craniata</taxon>
        <taxon>Vertebrata</taxon>
        <taxon>Euteleostomi</taxon>
        <taxon>Actinopterygii</taxon>
        <taxon>Neopterygii</taxon>
        <taxon>Teleostei</taxon>
        <taxon>Anguilliformes</taxon>
        <taxon>Anguillidae</taxon>
        <taxon>Anguilla</taxon>
    </lineage>
</organism>
<dbReference type="AlphaFoldDB" id="A0A0E9TQU8"/>
<evidence type="ECO:0000313" key="1">
    <source>
        <dbReference type="EMBL" id="JAH56104.1"/>
    </source>
</evidence>
<name>A0A0E9TQU8_ANGAN</name>
<proteinExistence type="predicted"/>
<protein>
    <submittedName>
        <fullName evidence="1">Uncharacterized protein</fullName>
    </submittedName>
</protein>
<reference evidence="1" key="1">
    <citation type="submission" date="2014-11" db="EMBL/GenBank/DDBJ databases">
        <authorList>
            <person name="Amaro Gonzalez C."/>
        </authorList>
    </citation>
    <scope>NUCLEOTIDE SEQUENCE</scope>
</reference>
<accession>A0A0E9TQU8</accession>
<dbReference type="EMBL" id="GBXM01052473">
    <property type="protein sequence ID" value="JAH56104.1"/>
    <property type="molecule type" value="Transcribed_RNA"/>
</dbReference>